<comment type="catalytic activity">
    <reaction evidence="3">
        <text>[protein]-L-glutamate 5-O-methyl ester + H2O = L-glutamyl-[protein] + methanol + H(+)</text>
        <dbReference type="Rhea" id="RHEA:23236"/>
        <dbReference type="Rhea" id="RHEA-COMP:10208"/>
        <dbReference type="Rhea" id="RHEA-COMP:10311"/>
        <dbReference type="ChEBI" id="CHEBI:15377"/>
        <dbReference type="ChEBI" id="CHEBI:15378"/>
        <dbReference type="ChEBI" id="CHEBI:17790"/>
        <dbReference type="ChEBI" id="CHEBI:29973"/>
        <dbReference type="ChEBI" id="CHEBI:82795"/>
        <dbReference type="EC" id="3.1.1.61"/>
    </reaction>
</comment>
<dbReference type="Gene3D" id="3.40.50.180">
    <property type="entry name" value="Methylesterase CheB, C-terminal domain"/>
    <property type="match status" value="1"/>
</dbReference>
<dbReference type="OrthoDB" id="5291131at2"/>
<keyword evidence="1 4" id="KW-0378">Hydrolase</keyword>
<keyword evidence="7" id="KW-1185">Reference proteome</keyword>
<dbReference type="GO" id="GO:0008984">
    <property type="term" value="F:protein-glutamate methylesterase activity"/>
    <property type="evidence" value="ECO:0007669"/>
    <property type="project" value="UniProtKB-EC"/>
</dbReference>
<feature type="domain" description="CheB-type methylesterase" evidence="5">
    <location>
        <begin position="1"/>
        <end position="191"/>
    </location>
</feature>
<dbReference type="CDD" id="cd16432">
    <property type="entry name" value="CheB_Rec"/>
    <property type="match status" value="1"/>
</dbReference>
<dbReference type="EC" id="3.1.1.61" evidence="2"/>
<evidence type="ECO:0000256" key="2">
    <source>
        <dbReference type="ARBA" id="ARBA00039140"/>
    </source>
</evidence>
<protein>
    <recommendedName>
        <fullName evidence="2">protein-glutamate methylesterase</fullName>
        <ecNumber evidence="2">3.1.1.61</ecNumber>
    </recommendedName>
</protein>
<dbReference type="PROSITE" id="PS50122">
    <property type="entry name" value="CHEB"/>
    <property type="match status" value="1"/>
</dbReference>
<feature type="active site" evidence="4">
    <location>
        <position position="39"/>
    </location>
</feature>
<evidence type="ECO:0000313" key="6">
    <source>
        <dbReference type="EMBL" id="BBD76515.1"/>
    </source>
</evidence>
<reference evidence="6 7" key="1">
    <citation type="submission" date="2018-04" db="EMBL/GenBank/DDBJ databases">
        <title>Complete genome sequence of Hydrogenophilus thermoluteolus TH-1.</title>
        <authorList>
            <person name="Arai H."/>
        </authorList>
    </citation>
    <scope>NUCLEOTIDE SEQUENCE [LARGE SCALE GENOMIC DNA]</scope>
    <source>
        <strain evidence="6 7">TH-1</strain>
    </source>
</reference>
<evidence type="ECO:0000313" key="7">
    <source>
        <dbReference type="Proteomes" id="UP000262004"/>
    </source>
</evidence>
<evidence type="ECO:0000256" key="3">
    <source>
        <dbReference type="ARBA" id="ARBA00048267"/>
    </source>
</evidence>
<dbReference type="EMBL" id="AP018558">
    <property type="protein sequence ID" value="BBD76515.1"/>
    <property type="molecule type" value="Genomic_DNA"/>
</dbReference>
<evidence type="ECO:0000256" key="1">
    <source>
        <dbReference type="ARBA" id="ARBA00022801"/>
    </source>
</evidence>
<name>A0A2Z6DVU3_HYDTE</name>
<dbReference type="GO" id="GO:0006935">
    <property type="term" value="P:chemotaxis"/>
    <property type="evidence" value="ECO:0007669"/>
    <property type="project" value="UniProtKB-UniRule"/>
</dbReference>
<dbReference type="PANTHER" id="PTHR42872:SF6">
    <property type="entry name" value="PROTEIN-GLUTAMATE METHYLESTERASE_PROTEIN-GLUTAMINE GLUTAMINASE"/>
    <property type="match status" value="1"/>
</dbReference>
<evidence type="ECO:0000256" key="4">
    <source>
        <dbReference type="PROSITE-ProRule" id="PRU00050"/>
    </source>
</evidence>
<dbReference type="InterPro" id="IPR000673">
    <property type="entry name" value="Sig_transdc_resp-reg_Me-estase"/>
</dbReference>
<feature type="active site" evidence="4">
    <location>
        <position position="13"/>
    </location>
</feature>
<dbReference type="PANTHER" id="PTHR42872">
    <property type="entry name" value="PROTEIN-GLUTAMATE METHYLESTERASE/PROTEIN-GLUTAMINE GLUTAMINASE"/>
    <property type="match status" value="1"/>
</dbReference>
<dbReference type="Pfam" id="PF01339">
    <property type="entry name" value="CheB_methylest"/>
    <property type="match status" value="1"/>
</dbReference>
<evidence type="ECO:0000259" key="5">
    <source>
        <dbReference type="PROSITE" id="PS50122"/>
    </source>
</evidence>
<organism evidence="6 7">
    <name type="scientific">Hydrogenophilus thermoluteolus</name>
    <name type="common">Pseudomonas hydrogenothermophila</name>
    <dbReference type="NCBI Taxonomy" id="297"/>
    <lineage>
        <taxon>Bacteria</taxon>
        <taxon>Pseudomonadati</taxon>
        <taxon>Pseudomonadota</taxon>
        <taxon>Hydrogenophilia</taxon>
        <taxon>Hydrogenophilales</taxon>
        <taxon>Hydrogenophilaceae</taxon>
        <taxon>Hydrogenophilus</taxon>
    </lineage>
</organism>
<dbReference type="SUPFAM" id="SSF52738">
    <property type="entry name" value="Methylesterase CheB, C-terminal domain"/>
    <property type="match status" value="1"/>
</dbReference>
<dbReference type="GO" id="GO:0005737">
    <property type="term" value="C:cytoplasm"/>
    <property type="evidence" value="ECO:0007669"/>
    <property type="project" value="InterPro"/>
</dbReference>
<feature type="active site" evidence="4">
    <location>
        <position position="135"/>
    </location>
</feature>
<dbReference type="KEGG" id="htl:HPTL_0245"/>
<accession>A0A2Z6DVU3</accession>
<dbReference type="InterPro" id="IPR035909">
    <property type="entry name" value="CheB_C"/>
</dbReference>
<dbReference type="AlphaFoldDB" id="A0A2Z6DVU3"/>
<proteinExistence type="predicted"/>
<dbReference type="GO" id="GO:0000156">
    <property type="term" value="F:phosphorelay response regulator activity"/>
    <property type="evidence" value="ECO:0007669"/>
    <property type="project" value="InterPro"/>
</dbReference>
<gene>
    <name evidence="6" type="ORF">HPTL_0245</name>
</gene>
<keyword evidence="4" id="KW-0145">Chemotaxis</keyword>
<dbReference type="RefSeq" id="WP_119334349.1">
    <property type="nucleotide sequence ID" value="NZ_AP018558.1"/>
</dbReference>
<sequence length="191" mass="19883">MGRAPQVIVVGSSTGGTAVVETILAKLPRTVPAIVIVQHMPAGFTHPFAQRLDMLSALDVVEASHRTVLRPGLVLIAPGGHHLRLAPRGNAYCVEVIDGPPVNYHKPSIDVLFHSAAQIAGRRALGILLTGMGNDGAAGLKAMHDAGAHTIVQDEASCVVFGMPKAAIALGGVDEVLPPAAIAQRIIRTRE</sequence>
<dbReference type="Proteomes" id="UP000262004">
    <property type="component" value="Chromosome"/>
</dbReference>